<dbReference type="Pfam" id="PF13472">
    <property type="entry name" value="Lipase_GDSL_2"/>
    <property type="match status" value="1"/>
</dbReference>
<dbReference type="OrthoDB" id="6362682at2"/>
<dbReference type="SUPFAM" id="SSF52266">
    <property type="entry name" value="SGNH hydrolase"/>
    <property type="match status" value="1"/>
</dbReference>
<name>G2E773_9GAMM</name>
<dbReference type="EMBL" id="AFWT01000048">
    <property type="protein sequence ID" value="EGV28040.1"/>
    <property type="molecule type" value="Genomic_DNA"/>
</dbReference>
<proteinExistence type="predicted"/>
<dbReference type="InterPro" id="IPR013830">
    <property type="entry name" value="SGNH_hydro"/>
</dbReference>
<accession>G2E773</accession>
<organism evidence="2 3">
    <name type="scientific">Thiorhodococcus drewsii AZ1</name>
    <dbReference type="NCBI Taxonomy" id="765913"/>
    <lineage>
        <taxon>Bacteria</taxon>
        <taxon>Pseudomonadati</taxon>
        <taxon>Pseudomonadota</taxon>
        <taxon>Gammaproteobacteria</taxon>
        <taxon>Chromatiales</taxon>
        <taxon>Chromatiaceae</taxon>
        <taxon>Thiorhodococcus</taxon>
    </lineage>
</organism>
<dbReference type="RefSeq" id="WP_007042849.1">
    <property type="nucleotide sequence ID" value="NZ_AFWT01000048.1"/>
</dbReference>
<dbReference type="STRING" id="765913.ThidrDRAFT_4136"/>
<comment type="caution">
    <text evidence="2">The sequence shown here is derived from an EMBL/GenBank/DDBJ whole genome shotgun (WGS) entry which is preliminary data.</text>
</comment>
<feature type="domain" description="SGNH hydrolase-type esterase" evidence="1">
    <location>
        <begin position="97"/>
        <end position="336"/>
    </location>
</feature>
<dbReference type="InterPro" id="IPR036514">
    <property type="entry name" value="SGNH_hydro_sf"/>
</dbReference>
<evidence type="ECO:0000313" key="3">
    <source>
        <dbReference type="Proteomes" id="UP000004200"/>
    </source>
</evidence>
<dbReference type="AlphaFoldDB" id="G2E773"/>
<dbReference type="CDD" id="cd00229">
    <property type="entry name" value="SGNH_hydrolase"/>
    <property type="match status" value="1"/>
</dbReference>
<keyword evidence="3" id="KW-1185">Reference proteome</keyword>
<dbReference type="Proteomes" id="UP000004200">
    <property type="component" value="Unassembled WGS sequence"/>
</dbReference>
<sequence>MRRRMLFVLVWLLFLFLLLEGAGFAFYTLEISKPISDYGYPAGLIVAHPQLGYGYQPNFSGHFKGSAYQDIPIEINAQGFRDRDFAAQPSDGVRIAVLGDSVVFGAGVRQEDRFTECLDSADEAGQKGRRLLNLGVNSYTFGHYLALARQGFLGTDPDAVLVGITLNDFASMDDNGPARRAQRYATEWHKPDWVARMQERIGRTYAVRFLREIRTRFTYAMLNTDEREAYHTKWMRTVVAGWQSDANRQRFETGLDAFSTLLKGRDIPFGFILFPELNALRNPSEFDAPRRLVRELLDQRGLRYCDPYDDFARQSDLDALFLARDGIHYSPKGHQVLCRSLDHCLDSLELTGRLGGKTPNQRARVPDSE</sequence>
<dbReference type="Gene3D" id="3.40.50.1110">
    <property type="entry name" value="SGNH hydrolase"/>
    <property type="match status" value="1"/>
</dbReference>
<reference evidence="2 3" key="1">
    <citation type="submission" date="2011-06" db="EMBL/GenBank/DDBJ databases">
        <title>The draft genome of Thiorhodococcus drewsii AZ1.</title>
        <authorList>
            <consortium name="US DOE Joint Genome Institute (JGI-PGF)"/>
            <person name="Lucas S."/>
            <person name="Han J."/>
            <person name="Lapidus A."/>
            <person name="Cheng J.-F."/>
            <person name="Goodwin L."/>
            <person name="Pitluck S."/>
            <person name="Peters L."/>
            <person name="Land M.L."/>
            <person name="Hauser L."/>
            <person name="Vogl K."/>
            <person name="Liu Z."/>
            <person name="Imhoff J."/>
            <person name="Thiel V."/>
            <person name="Frigaard N.-U."/>
            <person name="Bryant D.A."/>
            <person name="Woyke T.J."/>
        </authorList>
    </citation>
    <scope>NUCLEOTIDE SEQUENCE [LARGE SCALE GENOMIC DNA]</scope>
    <source>
        <strain evidence="2 3">AZ1</strain>
    </source>
</reference>
<dbReference type="eggNOG" id="COG2755">
    <property type="taxonomic scope" value="Bacteria"/>
</dbReference>
<protein>
    <recommendedName>
        <fullName evidence="1">SGNH hydrolase-type esterase domain-containing protein</fullName>
    </recommendedName>
</protein>
<gene>
    <name evidence="2" type="ORF">ThidrDRAFT_4136</name>
</gene>
<evidence type="ECO:0000259" key="1">
    <source>
        <dbReference type="Pfam" id="PF13472"/>
    </source>
</evidence>
<evidence type="ECO:0000313" key="2">
    <source>
        <dbReference type="EMBL" id="EGV28040.1"/>
    </source>
</evidence>
<dbReference type="GO" id="GO:0016788">
    <property type="term" value="F:hydrolase activity, acting on ester bonds"/>
    <property type="evidence" value="ECO:0007669"/>
    <property type="project" value="UniProtKB-ARBA"/>
</dbReference>